<organism evidence="3 4">
    <name type="scientific">Phytophthora fragariaefolia</name>
    <dbReference type="NCBI Taxonomy" id="1490495"/>
    <lineage>
        <taxon>Eukaryota</taxon>
        <taxon>Sar</taxon>
        <taxon>Stramenopiles</taxon>
        <taxon>Oomycota</taxon>
        <taxon>Peronosporomycetes</taxon>
        <taxon>Peronosporales</taxon>
        <taxon>Peronosporaceae</taxon>
        <taxon>Phytophthora</taxon>
    </lineage>
</organism>
<protein>
    <submittedName>
        <fullName evidence="3">Unnamed protein product</fullName>
    </submittedName>
</protein>
<dbReference type="InterPro" id="IPR036397">
    <property type="entry name" value="RNaseH_sf"/>
</dbReference>
<name>A0A9W6XPI2_9STRA</name>
<dbReference type="Pfam" id="PF03184">
    <property type="entry name" value="DDE_1"/>
    <property type="match status" value="1"/>
</dbReference>
<dbReference type="InterPro" id="IPR009057">
    <property type="entry name" value="Homeodomain-like_sf"/>
</dbReference>
<dbReference type="GO" id="GO:0004803">
    <property type="term" value="F:transposase activity"/>
    <property type="evidence" value="ECO:0007669"/>
    <property type="project" value="InterPro"/>
</dbReference>
<dbReference type="PROSITE" id="PS51253">
    <property type="entry name" value="HTH_CENPB"/>
    <property type="match status" value="1"/>
</dbReference>
<dbReference type="AlphaFoldDB" id="A0A9W6XPI2"/>
<dbReference type="Gene3D" id="3.30.420.10">
    <property type="entry name" value="Ribonuclease H-like superfamily/Ribonuclease H"/>
    <property type="match status" value="1"/>
</dbReference>
<feature type="domain" description="HTH CENPB-type" evidence="2">
    <location>
        <begin position="81"/>
        <end position="150"/>
    </location>
</feature>
<accession>A0A9W6XPI2</accession>
<dbReference type="InterPro" id="IPR050863">
    <property type="entry name" value="CenT-Element_Derived"/>
</dbReference>
<evidence type="ECO:0000259" key="2">
    <source>
        <dbReference type="PROSITE" id="PS51253"/>
    </source>
</evidence>
<dbReference type="Proteomes" id="UP001165121">
    <property type="component" value="Unassembled WGS sequence"/>
</dbReference>
<dbReference type="GO" id="GO:0005634">
    <property type="term" value="C:nucleus"/>
    <property type="evidence" value="ECO:0007669"/>
    <property type="project" value="TreeGrafter"/>
</dbReference>
<dbReference type="PANTHER" id="PTHR19303">
    <property type="entry name" value="TRANSPOSON"/>
    <property type="match status" value="1"/>
</dbReference>
<dbReference type="OrthoDB" id="78733at2759"/>
<dbReference type="Pfam" id="PF01527">
    <property type="entry name" value="HTH_Tnp_1"/>
    <property type="match status" value="1"/>
</dbReference>
<dbReference type="InterPro" id="IPR006600">
    <property type="entry name" value="HTH_CenpB_DNA-bd_dom"/>
</dbReference>
<reference evidence="3" key="1">
    <citation type="submission" date="2023-04" db="EMBL/GenBank/DDBJ databases">
        <title>Phytophthora fragariaefolia NBRC 109709.</title>
        <authorList>
            <person name="Ichikawa N."/>
            <person name="Sato H."/>
            <person name="Tonouchi N."/>
        </authorList>
    </citation>
    <scope>NUCLEOTIDE SEQUENCE</scope>
    <source>
        <strain evidence="3">NBRC 109709</strain>
    </source>
</reference>
<dbReference type="EMBL" id="BSXT01001605">
    <property type="protein sequence ID" value="GMF43914.1"/>
    <property type="molecule type" value="Genomic_DNA"/>
</dbReference>
<dbReference type="PANTHER" id="PTHR19303:SF74">
    <property type="entry name" value="POGO TRANSPOSABLE ELEMENT WITH KRAB DOMAIN"/>
    <property type="match status" value="1"/>
</dbReference>
<dbReference type="GO" id="GO:0003677">
    <property type="term" value="F:DNA binding"/>
    <property type="evidence" value="ECO:0007669"/>
    <property type="project" value="UniProtKB-KW"/>
</dbReference>
<proteinExistence type="predicted"/>
<keyword evidence="4" id="KW-1185">Reference proteome</keyword>
<evidence type="ECO:0000256" key="1">
    <source>
        <dbReference type="ARBA" id="ARBA00023125"/>
    </source>
</evidence>
<dbReference type="InterPro" id="IPR002514">
    <property type="entry name" value="Transposase_8"/>
</dbReference>
<dbReference type="InterPro" id="IPR004875">
    <property type="entry name" value="DDE_SF_endonuclease_dom"/>
</dbReference>
<comment type="caution">
    <text evidence="3">The sequence shown here is derived from an EMBL/GenBank/DDBJ whole genome shotgun (WGS) entry which is preliminary data.</text>
</comment>
<dbReference type="SUPFAM" id="SSF46689">
    <property type="entry name" value="Homeodomain-like"/>
    <property type="match status" value="1"/>
</dbReference>
<dbReference type="GO" id="GO:0006313">
    <property type="term" value="P:DNA transposition"/>
    <property type="evidence" value="ECO:0007669"/>
    <property type="project" value="InterPro"/>
</dbReference>
<keyword evidence="1" id="KW-0238">DNA-binding</keyword>
<evidence type="ECO:0000313" key="3">
    <source>
        <dbReference type="EMBL" id="GMF43914.1"/>
    </source>
</evidence>
<sequence>MVQNLRLLIRSYRFVVEQAWRHSSGPVTPMPTYSAEVKNSVVAQVQSGASVAAVAASSGILDRTIMKWITAATKGTPLEPIGRGPKPRLPEEAERHIYEWIVGRQLVGFPTDRGQIIRKAKDVSLLVCGEQLGEGWYRRFMERNPTLANRTAQSISMRRNNVCEEDLATLFATLTKPVIDLDPNESRVFNMDETAIQTRKKSKKVVAIRGSSSVWSTDPSVNFHLSMVACGSASGFVVPPAFILPGKTVEWDILKGCEVPGATVTTSPSGFINTSLFERWLHFFDKSVPSSVKRPLVLVLDGCGSHYSVGVIDTAARLDILLVLLPPNATHLLQPLDVAVFAQLKNKLCNLINEVTVEDDAGRYSIDKPTAVRMAEMAWTSSIIGRNIRIGFRACGIFPLSRVNTTNRLQIYQRNGAPRHVNRAMWLQVKSTVEKEILVLPSKSKKAPKRKRVTLGGLLLTHAKLEETAIVAKSTKRTKIGATSVISSDSVQVLQILWILL</sequence>
<gene>
    <name evidence="3" type="ORF">Pfra01_001506800</name>
</gene>
<evidence type="ECO:0000313" key="4">
    <source>
        <dbReference type="Proteomes" id="UP001165121"/>
    </source>
</evidence>